<gene>
    <name evidence="2" type="ORF">QE152_g34835</name>
</gene>
<organism evidence="2 3">
    <name type="scientific">Popillia japonica</name>
    <name type="common">Japanese beetle</name>
    <dbReference type="NCBI Taxonomy" id="7064"/>
    <lineage>
        <taxon>Eukaryota</taxon>
        <taxon>Metazoa</taxon>
        <taxon>Ecdysozoa</taxon>
        <taxon>Arthropoda</taxon>
        <taxon>Hexapoda</taxon>
        <taxon>Insecta</taxon>
        <taxon>Pterygota</taxon>
        <taxon>Neoptera</taxon>
        <taxon>Endopterygota</taxon>
        <taxon>Coleoptera</taxon>
        <taxon>Polyphaga</taxon>
        <taxon>Scarabaeiformia</taxon>
        <taxon>Scarabaeidae</taxon>
        <taxon>Rutelinae</taxon>
        <taxon>Popillia</taxon>
    </lineage>
</organism>
<reference evidence="2 3" key="1">
    <citation type="journal article" date="2024" name="BMC Genomics">
        <title>De novo assembly and annotation of Popillia japonica's genome with initial clues to its potential as an invasive pest.</title>
        <authorList>
            <person name="Cucini C."/>
            <person name="Boschi S."/>
            <person name="Funari R."/>
            <person name="Cardaioli E."/>
            <person name="Iannotti N."/>
            <person name="Marturano G."/>
            <person name="Paoli F."/>
            <person name="Bruttini M."/>
            <person name="Carapelli A."/>
            <person name="Frati F."/>
            <person name="Nardi F."/>
        </authorList>
    </citation>
    <scope>NUCLEOTIDE SEQUENCE [LARGE SCALE GENOMIC DNA]</scope>
    <source>
        <strain evidence="2">DMR45628</strain>
    </source>
</reference>
<name>A0AAW1ITD6_POPJA</name>
<comment type="caution">
    <text evidence="2">The sequence shown here is derived from an EMBL/GenBank/DDBJ whole genome shotgun (WGS) entry which is preliminary data.</text>
</comment>
<accession>A0AAW1ITD6</accession>
<evidence type="ECO:0000256" key="1">
    <source>
        <dbReference type="SAM" id="MobiDB-lite"/>
    </source>
</evidence>
<proteinExistence type="predicted"/>
<evidence type="ECO:0000313" key="3">
    <source>
        <dbReference type="Proteomes" id="UP001458880"/>
    </source>
</evidence>
<dbReference type="EMBL" id="JASPKY010000561">
    <property type="protein sequence ID" value="KAK9692888.1"/>
    <property type="molecule type" value="Genomic_DNA"/>
</dbReference>
<dbReference type="AlphaFoldDB" id="A0AAW1ITD6"/>
<protein>
    <submittedName>
        <fullName evidence="2">Uncharacterized protein</fullName>
    </submittedName>
</protein>
<evidence type="ECO:0000313" key="2">
    <source>
        <dbReference type="EMBL" id="KAK9692888.1"/>
    </source>
</evidence>
<feature type="region of interest" description="Disordered" evidence="1">
    <location>
        <begin position="1"/>
        <end position="23"/>
    </location>
</feature>
<dbReference type="Proteomes" id="UP001458880">
    <property type="component" value="Unassembled WGS sequence"/>
</dbReference>
<sequence>MCKGLEHQPPPMQFSKSSGRSAEVGRTEDGVFEGTVQFCGRTLIAEVTKICRNRNSRGLDGERPLIVNLRSLLHNLFSRDTITNECYIAKVEAKKALNEMKILELSVEIITQAIFPNSFLQLSNYRQYHAGSPMRKALANLVITRKV</sequence>
<keyword evidence="3" id="KW-1185">Reference proteome</keyword>